<feature type="region of interest" description="Disordered" evidence="1">
    <location>
        <begin position="107"/>
        <end position="138"/>
    </location>
</feature>
<keyword evidence="4" id="KW-1185">Reference proteome</keyword>
<evidence type="ECO:0000256" key="1">
    <source>
        <dbReference type="SAM" id="MobiDB-lite"/>
    </source>
</evidence>
<dbReference type="AlphaFoldDB" id="A0A5N5SZ71"/>
<feature type="region of interest" description="Disordered" evidence="1">
    <location>
        <begin position="237"/>
        <end position="303"/>
    </location>
</feature>
<accession>A0A5N5SZ71</accession>
<evidence type="ECO:0000256" key="2">
    <source>
        <dbReference type="SAM" id="Phobius"/>
    </source>
</evidence>
<sequence>MQRIVKFPRRQARLHRRPNNLQLPATICLKKYLSPKVMALRVLPLKVCLCLMMTLVTLIPEKLNRNLLHLQKKMTLVTSLAFLVEKPNLKTGNEEFADFSSFQTPSVTSQAPSGNSLSNSSLLMDLPSPNTGPPLTNSTVTPNNNLNFLDGLLEPSSTIPSGSSVTMTAGANNADLLSGLTSSMTSLNIVPSSGCQSGPTSLPLFTSVSSATANSDQAITGTSGRWANSGVNINLDNLFQGTPKKTAGPPMNRMNSVGSSSNAPRMRKGILREKNDDGRDTPNGDEPSDPYVTNNGRSNVPTGCETNDVTNGCSGNDASKLLYGNASSDAFTFVAYHNGFLTGRLV</sequence>
<reference evidence="3 4" key="1">
    <citation type="journal article" date="2019" name="PLoS Biol.">
        <title>Sex chromosomes control vertical transmission of feminizing Wolbachia symbionts in an isopod.</title>
        <authorList>
            <person name="Becking T."/>
            <person name="Chebbi M.A."/>
            <person name="Giraud I."/>
            <person name="Moumen B."/>
            <person name="Laverre T."/>
            <person name="Caubet Y."/>
            <person name="Peccoud J."/>
            <person name="Gilbert C."/>
            <person name="Cordaux R."/>
        </authorList>
    </citation>
    <scope>NUCLEOTIDE SEQUENCE [LARGE SCALE GENOMIC DNA]</scope>
    <source>
        <strain evidence="3">ANa2</strain>
        <tissue evidence="3">Whole body excluding digestive tract and cuticle</tissue>
    </source>
</reference>
<dbReference type="Proteomes" id="UP000326759">
    <property type="component" value="Unassembled WGS sequence"/>
</dbReference>
<evidence type="ECO:0000313" key="4">
    <source>
        <dbReference type="Proteomes" id="UP000326759"/>
    </source>
</evidence>
<feature type="transmembrane region" description="Helical" evidence="2">
    <location>
        <begin position="39"/>
        <end position="59"/>
    </location>
</feature>
<feature type="compositionally biased region" description="Basic and acidic residues" evidence="1">
    <location>
        <begin position="270"/>
        <end position="282"/>
    </location>
</feature>
<organism evidence="3 4">
    <name type="scientific">Armadillidium nasatum</name>
    <dbReference type="NCBI Taxonomy" id="96803"/>
    <lineage>
        <taxon>Eukaryota</taxon>
        <taxon>Metazoa</taxon>
        <taxon>Ecdysozoa</taxon>
        <taxon>Arthropoda</taxon>
        <taxon>Crustacea</taxon>
        <taxon>Multicrustacea</taxon>
        <taxon>Malacostraca</taxon>
        <taxon>Eumalacostraca</taxon>
        <taxon>Peracarida</taxon>
        <taxon>Isopoda</taxon>
        <taxon>Oniscidea</taxon>
        <taxon>Crinocheta</taxon>
        <taxon>Armadillidiidae</taxon>
        <taxon>Armadillidium</taxon>
    </lineage>
</organism>
<name>A0A5N5SZ71_9CRUS</name>
<comment type="caution">
    <text evidence="3">The sequence shown here is derived from an EMBL/GenBank/DDBJ whole genome shotgun (WGS) entry which is preliminary data.</text>
</comment>
<keyword evidence="2" id="KW-0472">Membrane</keyword>
<keyword evidence="2" id="KW-0812">Transmembrane</keyword>
<evidence type="ECO:0000313" key="3">
    <source>
        <dbReference type="EMBL" id="KAB7499247.1"/>
    </source>
</evidence>
<keyword evidence="2" id="KW-1133">Transmembrane helix</keyword>
<dbReference type="OrthoDB" id="4033880at2759"/>
<feature type="compositionally biased region" description="Low complexity" evidence="1">
    <location>
        <begin position="112"/>
        <end position="129"/>
    </location>
</feature>
<gene>
    <name evidence="3" type="ORF">Anas_12206</name>
</gene>
<feature type="compositionally biased region" description="Polar residues" evidence="1">
    <location>
        <begin position="253"/>
        <end position="263"/>
    </location>
</feature>
<proteinExistence type="predicted"/>
<protein>
    <submittedName>
        <fullName evidence="3">Uncharacterized protein</fullName>
    </submittedName>
</protein>
<dbReference type="EMBL" id="SEYY01018534">
    <property type="protein sequence ID" value="KAB7499247.1"/>
    <property type="molecule type" value="Genomic_DNA"/>
</dbReference>
<feature type="compositionally biased region" description="Polar residues" evidence="1">
    <location>
        <begin position="291"/>
        <end position="303"/>
    </location>
</feature>